<evidence type="ECO:0000313" key="2">
    <source>
        <dbReference type="EMBL" id="JAC62714.1"/>
    </source>
</evidence>
<evidence type="ECO:0000256" key="1">
    <source>
        <dbReference type="SAM" id="MobiDB-lite"/>
    </source>
</evidence>
<accession>A0A061QW82</accession>
<proteinExistence type="predicted"/>
<reference evidence="2" key="1">
    <citation type="submission" date="2014-05" db="EMBL/GenBank/DDBJ databases">
        <title>The transcriptome of the halophilic microalga Tetraselmis sp. GSL018 isolated from the Great Salt Lake, Utah.</title>
        <authorList>
            <person name="Jinkerson R.E."/>
            <person name="D'Adamo S."/>
            <person name="Posewitz M.C."/>
        </authorList>
    </citation>
    <scope>NUCLEOTIDE SEQUENCE</scope>
    <source>
        <strain evidence="2">GSL018</strain>
    </source>
</reference>
<organism evidence="2">
    <name type="scientific">Tetraselmis sp. GSL018</name>
    <dbReference type="NCBI Taxonomy" id="582737"/>
    <lineage>
        <taxon>Eukaryota</taxon>
        <taxon>Viridiplantae</taxon>
        <taxon>Chlorophyta</taxon>
        <taxon>core chlorophytes</taxon>
        <taxon>Chlorodendrophyceae</taxon>
        <taxon>Chlorodendrales</taxon>
        <taxon>Chlorodendraceae</taxon>
        <taxon>Tetraselmis</taxon>
    </lineage>
</organism>
<gene>
    <name evidence="2" type="ORF">TSPGSL018_22526</name>
</gene>
<sequence length="105" mass="11088">MRPGEHHEAVGQSSRGRPAGDSDNLRPRPPATADGERMSTNVITTAGRPAGQTVPPGEQAGQVASRLSEAAPLTKCVPRRRGVCDLSSVPQGAAVYVFFVALWLR</sequence>
<feature type="region of interest" description="Disordered" evidence="1">
    <location>
        <begin position="1"/>
        <end position="71"/>
    </location>
</feature>
<dbReference type="AlphaFoldDB" id="A0A061QW82"/>
<name>A0A061QW82_9CHLO</name>
<protein>
    <submittedName>
        <fullName evidence="2">Uncharacterized protein</fullName>
    </submittedName>
</protein>
<dbReference type="EMBL" id="GBEZ01024254">
    <property type="protein sequence ID" value="JAC62714.1"/>
    <property type="molecule type" value="Transcribed_RNA"/>
</dbReference>